<evidence type="ECO:0000313" key="3">
    <source>
        <dbReference type="Proteomes" id="UP000000305"/>
    </source>
</evidence>
<sequence>MLSSPPDPTMNLGSALDLSEDVSDVGSSCLFDSADVVHPPRSITSWTVKPSTTEEKAIYQEQERLRYCQPHKAFTFRQHGYESIVGPVKGVGQPSTKVRGHNLMVPDRPACVTLLSLVRDAAARLPNGEGTRAEICELMKESQYLASGAEASLHSVVSGALDRLHYEADPCVKYDSARKVWIYLHRHRSESEFGKSIRLFVFLISEVKISFKNNRTTPQTTSRNAKSSKETSK</sequence>
<proteinExistence type="predicted"/>
<dbReference type="GO" id="GO:0031011">
    <property type="term" value="C:Ino80 complex"/>
    <property type="evidence" value="ECO:0007669"/>
    <property type="project" value="InterPro"/>
</dbReference>
<name>E9FX69_DAPPU</name>
<dbReference type="KEGG" id="dpx:DAPPUDRAFT_191776"/>
<dbReference type="InterPro" id="IPR024867">
    <property type="entry name" value="NFRKB"/>
</dbReference>
<dbReference type="Proteomes" id="UP000000305">
    <property type="component" value="Unassembled WGS sequence"/>
</dbReference>
<dbReference type="AlphaFoldDB" id="E9FX69"/>
<organism evidence="2 3">
    <name type="scientific">Daphnia pulex</name>
    <name type="common">Water flea</name>
    <dbReference type="NCBI Taxonomy" id="6669"/>
    <lineage>
        <taxon>Eukaryota</taxon>
        <taxon>Metazoa</taxon>
        <taxon>Ecdysozoa</taxon>
        <taxon>Arthropoda</taxon>
        <taxon>Crustacea</taxon>
        <taxon>Branchiopoda</taxon>
        <taxon>Diplostraca</taxon>
        <taxon>Cladocera</taxon>
        <taxon>Anomopoda</taxon>
        <taxon>Daphniidae</taxon>
        <taxon>Daphnia</taxon>
    </lineage>
</organism>
<dbReference type="HOGENOM" id="CLU_088465_0_0_1"/>
<dbReference type="InParanoid" id="E9FX69"/>
<dbReference type="PANTHER" id="PTHR13052:SF3">
    <property type="entry name" value="NUCLEAR FACTOR RELATED TO KAPPA-B-BINDING PROTEIN"/>
    <property type="match status" value="1"/>
</dbReference>
<evidence type="ECO:0000313" key="2">
    <source>
        <dbReference type="EMBL" id="EFX88026.1"/>
    </source>
</evidence>
<gene>
    <name evidence="2" type="ORF">DAPPUDRAFT_191776</name>
</gene>
<dbReference type="eggNOG" id="KOG1927">
    <property type="taxonomic scope" value="Eukaryota"/>
</dbReference>
<dbReference type="STRING" id="6669.E9FX69"/>
<dbReference type="PhylomeDB" id="E9FX69"/>
<dbReference type="Pfam" id="PF25793">
    <property type="entry name" value="WHD_2nd_NFRKB"/>
    <property type="match status" value="1"/>
</dbReference>
<protein>
    <recommendedName>
        <fullName evidence="1">Nuclear factor related to kappa-B-binding protein second winged helix domain-containing protein</fullName>
    </recommendedName>
</protein>
<feature type="domain" description="Nuclear factor related to kappa-B-binding protein second winged helix" evidence="1">
    <location>
        <begin position="56"/>
        <end position="190"/>
    </location>
</feature>
<evidence type="ECO:0000259" key="1">
    <source>
        <dbReference type="Pfam" id="PF25793"/>
    </source>
</evidence>
<dbReference type="OrthoDB" id="70874at2759"/>
<reference evidence="2 3" key="1">
    <citation type="journal article" date="2011" name="Science">
        <title>The ecoresponsive genome of Daphnia pulex.</title>
        <authorList>
            <person name="Colbourne J.K."/>
            <person name="Pfrender M.E."/>
            <person name="Gilbert D."/>
            <person name="Thomas W.K."/>
            <person name="Tucker A."/>
            <person name="Oakley T.H."/>
            <person name="Tokishita S."/>
            <person name="Aerts A."/>
            <person name="Arnold G.J."/>
            <person name="Basu M.K."/>
            <person name="Bauer D.J."/>
            <person name="Caceres C.E."/>
            <person name="Carmel L."/>
            <person name="Casola C."/>
            <person name="Choi J.H."/>
            <person name="Detter J.C."/>
            <person name="Dong Q."/>
            <person name="Dusheyko S."/>
            <person name="Eads B.D."/>
            <person name="Frohlich T."/>
            <person name="Geiler-Samerotte K.A."/>
            <person name="Gerlach D."/>
            <person name="Hatcher P."/>
            <person name="Jogdeo S."/>
            <person name="Krijgsveld J."/>
            <person name="Kriventseva E.V."/>
            <person name="Kultz D."/>
            <person name="Laforsch C."/>
            <person name="Lindquist E."/>
            <person name="Lopez J."/>
            <person name="Manak J.R."/>
            <person name="Muller J."/>
            <person name="Pangilinan J."/>
            <person name="Patwardhan R.P."/>
            <person name="Pitluck S."/>
            <person name="Pritham E.J."/>
            <person name="Rechtsteiner A."/>
            <person name="Rho M."/>
            <person name="Rogozin I.B."/>
            <person name="Sakarya O."/>
            <person name="Salamov A."/>
            <person name="Schaack S."/>
            <person name="Shapiro H."/>
            <person name="Shiga Y."/>
            <person name="Skalitzky C."/>
            <person name="Smith Z."/>
            <person name="Souvorov A."/>
            <person name="Sung W."/>
            <person name="Tang Z."/>
            <person name="Tsuchiya D."/>
            <person name="Tu H."/>
            <person name="Vos H."/>
            <person name="Wang M."/>
            <person name="Wolf Y.I."/>
            <person name="Yamagata H."/>
            <person name="Yamada T."/>
            <person name="Ye Y."/>
            <person name="Shaw J.R."/>
            <person name="Andrews J."/>
            <person name="Crease T.J."/>
            <person name="Tang H."/>
            <person name="Lucas S.M."/>
            <person name="Robertson H.M."/>
            <person name="Bork P."/>
            <person name="Koonin E.V."/>
            <person name="Zdobnov E.M."/>
            <person name="Grigoriev I.V."/>
            <person name="Lynch M."/>
            <person name="Boore J.L."/>
        </authorList>
    </citation>
    <scope>NUCLEOTIDE SEQUENCE [LARGE SCALE GENOMIC DNA]</scope>
</reference>
<dbReference type="InterPro" id="IPR057748">
    <property type="entry name" value="NFRKB_WH_2"/>
</dbReference>
<dbReference type="PANTHER" id="PTHR13052">
    <property type="entry name" value="NFRKB-RELATED"/>
    <property type="match status" value="1"/>
</dbReference>
<dbReference type="EMBL" id="GL732526">
    <property type="protein sequence ID" value="EFX88026.1"/>
    <property type="molecule type" value="Genomic_DNA"/>
</dbReference>
<accession>E9FX69</accession>
<keyword evidence="3" id="KW-1185">Reference proteome</keyword>